<feature type="domain" description="LysM" evidence="1">
    <location>
        <begin position="4"/>
        <end position="52"/>
    </location>
</feature>
<dbReference type="RefSeq" id="WP_000094239.1">
    <property type="nucleotide sequence ID" value="NZ_AHNQ02000054.1"/>
</dbReference>
<evidence type="ECO:0000313" key="2">
    <source>
        <dbReference type="EMBL" id="EKO23010.1"/>
    </source>
</evidence>
<evidence type="ECO:0000259" key="1">
    <source>
        <dbReference type="SMART" id="SM00257"/>
    </source>
</evidence>
<name>A0A0F6H481_LEPIR</name>
<sequence>MSSFYILKSSDTLQRLSSRFFGNWELWKLILDNNPHILDWRNLEAGIQIEIPDPRTEDVFHTIESGDTYESLSLLYYGTEHFSGRIRQDNDNIQPYEKTGMNLFISALVSKNDLLNARKRLS</sequence>
<evidence type="ECO:0000313" key="3">
    <source>
        <dbReference type="Proteomes" id="UP000006324"/>
    </source>
</evidence>
<gene>
    <name evidence="2" type="ORF">LEP1GSC104_4141</name>
</gene>
<organism evidence="2 3">
    <name type="scientific">Leptospira interrogans str. UI 12621</name>
    <dbReference type="NCBI Taxonomy" id="1049937"/>
    <lineage>
        <taxon>Bacteria</taxon>
        <taxon>Pseudomonadati</taxon>
        <taxon>Spirochaetota</taxon>
        <taxon>Spirochaetia</taxon>
        <taxon>Leptospirales</taxon>
        <taxon>Leptospiraceae</taxon>
        <taxon>Leptospira</taxon>
    </lineage>
</organism>
<accession>A0A0F6H481</accession>
<dbReference type="InterPro" id="IPR018392">
    <property type="entry name" value="LysM"/>
</dbReference>
<dbReference type="AlphaFoldDB" id="A0A0F6H481"/>
<proteinExistence type="predicted"/>
<dbReference type="Pfam" id="PF01476">
    <property type="entry name" value="LysM"/>
    <property type="match status" value="1"/>
</dbReference>
<comment type="caution">
    <text evidence="2">The sequence shown here is derived from an EMBL/GenBank/DDBJ whole genome shotgun (WGS) entry which is preliminary data.</text>
</comment>
<dbReference type="Proteomes" id="UP000006324">
    <property type="component" value="Unassembled WGS sequence"/>
</dbReference>
<reference evidence="2 3" key="1">
    <citation type="submission" date="2012-09" db="EMBL/GenBank/DDBJ databases">
        <authorList>
            <person name="Harkins D.M."/>
            <person name="Durkin A.S."/>
            <person name="Brinkac L.M."/>
            <person name="Selengut J.D."/>
            <person name="Sanka R."/>
            <person name="DePew J."/>
            <person name="Purushe J."/>
            <person name="Chanthongthip A."/>
            <person name="Lattana O."/>
            <person name="Phetsouvanh R."/>
            <person name="Newton P.N."/>
            <person name="Vinetz J.M."/>
            <person name="Sutton G.G."/>
            <person name="Nelson W.C."/>
            <person name="Fouts D.E."/>
        </authorList>
    </citation>
    <scope>NUCLEOTIDE SEQUENCE [LARGE SCALE GENOMIC DNA]</scope>
    <source>
        <strain evidence="2 3">UI 12621</strain>
    </source>
</reference>
<feature type="domain" description="LysM" evidence="1">
    <location>
        <begin position="60"/>
        <end position="106"/>
    </location>
</feature>
<protein>
    <submittedName>
        <fullName evidence="2">Phage tail protein X</fullName>
    </submittedName>
</protein>
<dbReference type="SMART" id="SM00257">
    <property type="entry name" value="LysM"/>
    <property type="match status" value="2"/>
</dbReference>
<dbReference type="EMBL" id="AHNQ02000054">
    <property type="protein sequence ID" value="EKO23010.1"/>
    <property type="molecule type" value="Genomic_DNA"/>
</dbReference>